<accession>A0ABT7SJG9</accession>
<reference evidence="2 3" key="1">
    <citation type="submission" date="2023-06" db="EMBL/GenBank/DDBJ databases">
        <title>Cellulomonas sp. MW4 Whole genome sequence.</title>
        <authorList>
            <person name="Park S."/>
        </authorList>
    </citation>
    <scope>NUCLEOTIDE SEQUENCE [LARGE SCALE GENOMIC DNA]</scope>
    <source>
        <strain evidence="2 3">MW4</strain>
    </source>
</reference>
<dbReference type="RefSeq" id="WP_289456487.1">
    <property type="nucleotide sequence ID" value="NZ_JAUCGQ010000003.1"/>
</dbReference>
<gene>
    <name evidence="2" type="ORF">QRT04_15435</name>
</gene>
<sequence>MTRTARTLTQQAVVGHGRDAFRSAVDGLMTWQMHRRAGVRTEPAGRTGAIGRAEPGLRVAVGIGPRRLALGGVCVVERVDSDGERVSLTYRTEAGHVEDGVQTFDVVLMPDGEVRGRITSTSTPAHRLLRALPGLGAAGQRVVARRYLRALRRLAAS</sequence>
<keyword evidence="3" id="KW-1185">Reference proteome</keyword>
<dbReference type="InterPro" id="IPR018960">
    <property type="entry name" value="DUF1990"/>
</dbReference>
<evidence type="ECO:0000313" key="2">
    <source>
        <dbReference type="EMBL" id="MDM7856330.1"/>
    </source>
</evidence>
<name>A0ABT7SJG9_9CELL</name>
<dbReference type="Pfam" id="PF09348">
    <property type="entry name" value="DUF1990"/>
    <property type="match status" value="1"/>
</dbReference>
<organism evidence="2 3">
    <name type="scientific">Cellulomonas alba</name>
    <dbReference type="NCBI Taxonomy" id="3053467"/>
    <lineage>
        <taxon>Bacteria</taxon>
        <taxon>Bacillati</taxon>
        <taxon>Actinomycetota</taxon>
        <taxon>Actinomycetes</taxon>
        <taxon>Micrococcales</taxon>
        <taxon>Cellulomonadaceae</taxon>
        <taxon>Cellulomonas</taxon>
    </lineage>
</organism>
<evidence type="ECO:0000313" key="3">
    <source>
        <dbReference type="Proteomes" id="UP001529338"/>
    </source>
</evidence>
<comment type="caution">
    <text evidence="2">The sequence shown here is derived from an EMBL/GenBank/DDBJ whole genome shotgun (WGS) entry which is preliminary data.</text>
</comment>
<proteinExistence type="predicted"/>
<dbReference type="Proteomes" id="UP001529338">
    <property type="component" value="Unassembled WGS sequence"/>
</dbReference>
<dbReference type="PIRSF" id="PIRSF010260">
    <property type="entry name" value="UCP010260"/>
    <property type="match status" value="1"/>
</dbReference>
<evidence type="ECO:0000259" key="1">
    <source>
        <dbReference type="Pfam" id="PF09348"/>
    </source>
</evidence>
<dbReference type="EMBL" id="JAUCGQ010000003">
    <property type="protein sequence ID" value="MDM7856330.1"/>
    <property type="molecule type" value="Genomic_DNA"/>
</dbReference>
<protein>
    <submittedName>
        <fullName evidence="2">DUF1990 family protein</fullName>
    </submittedName>
</protein>
<feature type="domain" description="DUF1990" evidence="1">
    <location>
        <begin position="6"/>
        <end position="150"/>
    </location>
</feature>
<dbReference type="InterPro" id="IPR014457">
    <property type="entry name" value="UCP010260"/>
</dbReference>